<dbReference type="PANTHER" id="PTHR43619:SF2">
    <property type="entry name" value="S-ADENOSYL-L-METHIONINE-DEPENDENT METHYLTRANSFERASES SUPERFAMILY PROTEIN"/>
    <property type="match status" value="1"/>
</dbReference>
<reference evidence="3 4" key="2">
    <citation type="submission" date="2016-08" db="EMBL/GenBank/DDBJ databases">
        <title>Pervasive Adenine N6-methylation of Active Genes in Fungi.</title>
        <authorList>
            <consortium name="DOE Joint Genome Institute"/>
            <person name="Mondo S.J."/>
            <person name="Dannebaum R.O."/>
            <person name="Kuo R.C."/>
            <person name="Labutti K."/>
            <person name="Haridas S."/>
            <person name="Kuo A."/>
            <person name="Salamov A."/>
            <person name="Ahrendt S.R."/>
            <person name="Lipzen A."/>
            <person name="Sullivan W."/>
            <person name="Andreopoulos W.B."/>
            <person name="Clum A."/>
            <person name="Lindquist E."/>
            <person name="Daum C."/>
            <person name="Ramamoorthy G.K."/>
            <person name="Gryganskyi A."/>
            <person name="Culley D."/>
            <person name="Magnuson J.K."/>
            <person name="James T.Y."/>
            <person name="O'Malley M.A."/>
            <person name="Stajich J.E."/>
            <person name="Spatafora J.W."/>
            <person name="Visel A."/>
            <person name="Grigoriev I.V."/>
        </authorList>
    </citation>
    <scope>NUCLEOTIDE SEQUENCE [LARGE SCALE GENOMIC DNA]</scope>
    <source>
        <strain evidence="4">finn</strain>
    </source>
</reference>
<dbReference type="PANTHER" id="PTHR43619">
    <property type="entry name" value="S-ADENOSYL-L-METHIONINE-DEPENDENT METHYLTRANSFERASE YKTD-RELATED"/>
    <property type="match status" value="1"/>
</dbReference>
<name>A0A1Y1VP02_9FUNG</name>
<dbReference type="InterPro" id="IPR007213">
    <property type="entry name" value="Ppm1/Ppm2/Tcmp"/>
</dbReference>
<evidence type="ECO:0000256" key="2">
    <source>
        <dbReference type="ARBA" id="ARBA00022679"/>
    </source>
</evidence>
<dbReference type="GO" id="GO:0008168">
    <property type="term" value="F:methyltransferase activity"/>
    <property type="evidence" value="ECO:0007669"/>
    <property type="project" value="UniProtKB-KW"/>
</dbReference>
<dbReference type="EMBL" id="MCFH01000001">
    <property type="protein sequence ID" value="ORX61137.1"/>
    <property type="molecule type" value="Genomic_DNA"/>
</dbReference>
<dbReference type="InterPro" id="IPR016874">
    <property type="entry name" value="TcmP-like"/>
</dbReference>
<dbReference type="OrthoDB" id="203237at2759"/>
<keyword evidence="2 3" id="KW-0808">Transferase</keyword>
<dbReference type="SUPFAM" id="SSF53335">
    <property type="entry name" value="S-adenosyl-L-methionine-dependent methyltransferases"/>
    <property type="match status" value="1"/>
</dbReference>
<gene>
    <name evidence="3" type="ORF">BCR36DRAFT_579182</name>
</gene>
<dbReference type="PIRSF" id="PIRSF028177">
    <property type="entry name" value="Polyketide_synth_Omtfrase_TcmP"/>
    <property type="match status" value="1"/>
</dbReference>
<keyword evidence="1 3" id="KW-0489">Methyltransferase</keyword>
<proteinExistence type="predicted"/>
<comment type="caution">
    <text evidence="3">The sequence shown here is derived from an EMBL/GenBank/DDBJ whole genome shotgun (WGS) entry which is preliminary data.</text>
</comment>
<evidence type="ECO:0000313" key="4">
    <source>
        <dbReference type="Proteomes" id="UP000193719"/>
    </source>
</evidence>
<accession>A0A1Y1VP02</accession>
<sequence length="277" mass="32324">MVTTIAICPEEVDLGTVQETLLIPLYFRAVESKKENPRIKDDIAIEIIKNIKYDFSKFDSGTLSFHGVISRTIILDREVQNFIDKHPNSVIISIGCGLCTRNLRLDLKNSDWYNVDLSDVMEVRNKYLSTIETNEHYYNISKSCFDESWPKDINAEGKDVLIVIEGVLMYFTEDEIKHLIKIIKDNFKHVTVIAEIMHAMLANRTKYHDTVKKTNAEFKWGIKDCKEIENLDSNIKYITEWNMLDSLSSYNFKFKMMNKIKFLKNVLEKIVLFEISQ</sequence>
<keyword evidence="4" id="KW-1185">Reference proteome</keyword>
<evidence type="ECO:0000313" key="3">
    <source>
        <dbReference type="EMBL" id="ORX61137.1"/>
    </source>
</evidence>
<organism evidence="3 4">
    <name type="scientific">Piromyces finnis</name>
    <dbReference type="NCBI Taxonomy" id="1754191"/>
    <lineage>
        <taxon>Eukaryota</taxon>
        <taxon>Fungi</taxon>
        <taxon>Fungi incertae sedis</taxon>
        <taxon>Chytridiomycota</taxon>
        <taxon>Chytridiomycota incertae sedis</taxon>
        <taxon>Neocallimastigomycetes</taxon>
        <taxon>Neocallimastigales</taxon>
        <taxon>Neocallimastigaceae</taxon>
        <taxon>Piromyces</taxon>
    </lineage>
</organism>
<dbReference type="InterPro" id="IPR029063">
    <property type="entry name" value="SAM-dependent_MTases_sf"/>
</dbReference>
<protein>
    <submittedName>
        <fullName evidence="3">Polyketide synthesis O-methyltransferase</fullName>
    </submittedName>
</protein>
<evidence type="ECO:0000256" key="1">
    <source>
        <dbReference type="ARBA" id="ARBA00022603"/>
    </source>
</evidence>
<dbReference type="Pfam" id="PF04072">
    <property type="entry name" value="LCM"/>
    <property type="match status" value="1"/>
</dbReference>
<reference evidence="3 4" key="1">
    <citation type="submission" date="2016-08" db="EMBL/GenBank/DDBJ databases">
        <title>Genomes of anaerobic fungi encode conserved fungal cellulosomes for biomass hydrolysis.</title>
        <authorList>
            <consortium name="DOE Joint Genome Institute"/>
            <person name="Haitjema C.H."/>
            <person name="Gilmore S.P."/>
            <person name="Henske J.K."/>
            <person name="Solomon K.V."/>
            <person name="De Groot R."/>
            <person name="Kuo A."/>
            <person name="Mondo S.J."/>
            <person name="Salamov A.A."/>
            <person name="Labutti K."/>
            <person name="Zhao Z."/>
            <person name="Chiniquy J."/>
            <person name="Barry K."/>
            <person name="Brewer H.M."/>
            <person name="Purvine S.O."/>
            <person name="Wright A.T."/>
            <person name="Boxma B."/>
            <person name="Van Alen T."/>
            <person name="Hackstein J.H."/>
            <person name="Baker S.E."/>
            <person name="Grigoriev I.V."/>
            <person name="O'Malley M.A."/>
        </authorList>
    </citation>
    <scope>NUCLEOTIDE SEQUENCE [LARGE SCALE GENOMIC DNA]</scope>
    <source>
        <strain evidence="4">finn</strain>
    </source>
</reference>
<dbReference type="Proteomes" id="UP000193719">
    <property type="component" value="Unassembled WGS sequence"/>
</dbReference>
<dbReference type="GO" id="GO:0032259">
    <property type="term" value="P:methylation"/>
    <property type="evidence" value="ECO:0007669"/>
    <property type="project" value="UniProtKB-KW"/>
</dbReference>
<dbReference type="Gene3D" id="3.40.50.150">
    <property type="entry name" value="Vaccinia Virus protein VP39"/>
    <property type="match status" value="1"/>
</dbReference>
<dbReference type="STRING" id="1754191.A0A1Y1VP02"/>
<dbReference type="AlphaFoldDB" id="A0A1Y1VP02"/>